<protein>
    <submittedName>
        <fullName evidence="2">Dna polymerase delta subunit</fullName>
    </submittedName>
</protein>
<dbReference type="GO" id="GO:0003887">
    <property type="term" value="F:DNA-directed DNA polymerase activity"/>
    <property type="evidence" value="ECO:0007669"/>
    <property type="project" value="TreeGrafter"/>
</dbReference>
<gene>
    <name evidence="2" type="ORF">F503_00297</name>
</gene>
<dbReference type="AlphaFoldDB" id="S3D2Q1"/>
<dbReference type="eggNOG" id="ENOG502SC9I">
    <property type="taxonomic scope" value="Eukaryota"/>
</dbReference>
<dbReference type="OrthoDB" id="337486at2759"/>
<evidence type="ECO:0000313" key="3">
    <source>
        <dbReference type="Proteomes" id="UP000016923"/>
    </source>
</evidence>
<name>S3D2Q1_OPHP1</name>
<sequence length="202" mass="22363">MPPRKVSGGRQATLSFNHRVTKAVPKQSAKEAVLLSKKTDTDEKKIGKIEKIEKATEKEAAEAVKAEKQAEETKADDEPLAEDVQQSKAPRVVLSPLEIEADSISDSQIRRYWRSIEAQSLSRPVHQEGMGLGEKVLRHFDVSSQFGPCVGIERKKRWMRAQRLGLAPPIEVLAVMLHEEAEGVENVERSSFDAILNASVAA</sequence>
<evidence type="ECO:0000256" key="1">
    <source>
        <dbReference type="SAM" id="MobiDB-lite"/>
    </source>
</evidence>
<proteinExistence type="predicted"/>
<dbReference type="VEuPathDB" id="FungiDB:F503_00297"/>
<organism evidence="2 3">
    <name type="scientific">Ophiostoma piceae (strain UAMH 11346)</name>
    <name type="common">Sap stain fungus</name>
    <dbReference type="NCBI Taxonomy" id="1262450"/>
    <lineage>
        <taxon>Eukaryota</taxon>
        <taxon>Fungi</taxon>
        <taxon>Dikarya</taxon>
        <taxon>Ascomycota</taxon>
        <taxon>Pezizomycotina</taxon>
        <taxon>Sordariomycetes</taxon>
        <taxon>Sordariomycetidae</taxon>
        <taxon>Ophiostomatales</taxon>
        <taxon>Ophiostomataceae</taxon>
        <taxon>Ophiostoma</taxon>
    </lineage>
</organism>
<feature type="compositionally biased region" description="Basic and acidic residues" evidence="1">
    <location>
        <begin position="60"/>
        <end position="77"/>
    </location>
</feature>
<dbReference type="GO" id="GO:0000731">
    <property type="term" value="P:DNA synthesis involved in DNA repair"/>
    <property type="evidence" value="ECO:0007669"/>
    <property type="project" value="InterPro"/>
</dbReference>
<dbReference type="PANTHER" id="PTHR14303:SF0">
    <property type="entry name" value="DNA POLYMERASE DELTA SUBUNIT 4"/>
    <property type="match status" value="1"/>
</dbReference>
<dbReference type="Pfam" id="PF04081">
    <property type="entry name" value="DNA_pol_delta_4"/>
    <property type="match status" value="1"/>
</dbReference>
<reference evidence="2 3" key="1">
    <citation type="journal article" date="2013" name="BMC Genomics">
        <title>The genome and transcriptome of the pine saprophyte Ophiostoma piceae, and a comparison with the bark beetle-associated pine pathogen Grosmannia clavigera.</title>
        <authorList>
            <person name="Haridas S."/>
            <person name="Wang Y."/>
            <person name="Lim L."/>
            <person name="Massoumi Alamouti S."/>
            <person name="Jackman S."/>
            <person name="Docking R."/>
            <person name="Robertson G."/>
            <person name="Birol I."/>
            <person name="Bohlmann J."/>
            <person name="Breuil C."/>
        </authorList>
    </citation>
    <scope>NUCLEOTIDE SEQUENCE [LARGE SCALE GENOMIC DNA]</scope>
    <source>
        <strain evidence="2 3">UAMH 11346</strain>
    </source>
</reference>
<accession>S3D2Q1</accession>
<dbReference type="GO" id="GO:0043625">
    <property type="term" value="C:delta DNA polymerase complex"/>
    <property type="evidence" value="ECO:0007669"/>
    <property type="project" value="TreeGrafter"/>
</dbReference>
<dbReference type="OMA" id="HYGPCTG"/>
<dbReference type="Proteomes" id="UP000016923">
    <property type="component" value="Unassembled WGS sequence"/>
</dbReference>
<dbReference type="STRING" id="1262450.S3D2Q1"/>
<dbReference type="EMBL" id="KE148150">
    <property type="protein sequence ID" value="EPE07575.1"/>
    <property type="molecule type" value="Genomic_DNA"/>
</dbReference>
<dbReference type="PANTHER" id="PTHR14303">
    <property type="entry name" value="DNA POLYMERASE DELTA SUBUNIT 4"/>
    <property type="match status" value="1"/>
</dbReference>
<feature type="region of interest" description="Disordered" evidence="1">
    <location>
        <begin position="60"/>
        <end position="87"/>
    </location>
</feature>
<dbReference type="InterPro" id="IPR007218">
    <property type="entry name" value="DNA_pol_delta_4"/>
</dbReference>
<evidence type="ECO:0000313" key="2">
    <source>
        <dbReference type="EMBL" id="EPE07575.1"/>
    </source>
</evidence>
<dbReference type="HOGENOM" id="CLU_077732_0_0_1"/>
<keyword evidence="3" id="KW-1185">Reference proteome</keyword>
<dbReference type="GO" id="GO:0006261">
    <property type="term" value="P:DNA-templated DNA replication"/>
    <property type="evidence" value="ECO:0007669"/>
    <property type="project" value="TreeGrafter"/>
</dbReference>